<dbReference type="InterPro" id="IPR045160">
    <property type="entry name" value="ATG16"/>
</dbReference>
<feature type="domain" description="Autophagy-related protein 16" evidence="2">
    <location>
        <begin position="10"/>
        <end position="178"/>
    </location>
</feature>
<dbReference type="PANTHER" id="PTHR19878">
    <property type="entry name" value="AUTOPHAGY PROTEIN 16-LIKE"/>
    <property type="match status" value="1"/>
</dbReference>
<keyword evidence="1" id="KW-0175">Coiled coil</keyword>
<dbReference type="GO" id="GO:0034045">
    <property type="term" value="C:phagophore assembly site membrane"/>
    <property type="evidence" value="ECO:0007669"/>
    <property type="project" value="TreeGrafter"/>
</dbReference>
<dbReference type="GO" id="GO:0000421">
    <property type="term" value="C:autophagosome membrane"/>
    <property type="evidence" value="ECO:0007669"/>
    <property type="project" value="TreeGrafter"/>
</dbReference>
<dbReference type="EMBL" id="CADEBD010000348">
    <property type="protein sequence ID" value="CAB3250708.1"/>
    <property type="molecule type" value="Genomic_DNA"/>
</dbReference>
<reference evidence="3 4" key="1">
    <citation type="submission" date="2020-04" db="EMBL/GenBank/DDBJ databases">
        <authorList>
            <person name="Wallbank WR R."/>
            <person name="Pardo Diaz C."/>
            <person name="Kozak K."/>
            <person name="Martin S."/>
            <person name="Jiggins C."/>
            <person name="Moest M."/>
            <person name="Warren A I."/>
            <person name="Byers J.R.P. K."/>
            <person name="Montejo-Kovacevich G."/>
            <person name="Yen C E."/>
        </authorList>
    </citation>
    <scope>NUCLEOTIDE SEQUENCE [LARGE SCALE GENOMIC DNA]</scope>
</reference>
<evidence type="ECO:0000313" key="4">
    <source>
        <dbReference type="Proteomes" id="UP000494256"/>
    </source>
</evidence>
<evidence type="ECO:0000313" key="3">
    <source>
        <dbReference type="EMBL" id="CAB3250708.1"/>
    </source>
</evidence>
<evidence type="ECO:0000259" key="2">
    <source>
        <dbReference type="Pfam" id="PF08614"/>
    </source>
</evidence>
<accession>A0A8S1AW44</accession>
<dbReference type="GO" id="GO:0034274">
    <property type="term" value="C:Atg12-Atg5-Atg16 complex"/>
    <property type="evidence" value="ECO:0007669"/>
    <property type="project" value="TreeGrafter"/>
</dbReference>
<sequence length="191" mass="21865">MEGSEWRSNIVGQLQARNKMETVSFQDIISFQSKLFDNINTLKNENLQLTLLNERIRFSGTDIVLSSTGAASNEKIQAMEQKILLQQEELTSLHRRRGENAQQIMSLNEKVHDLEKQLQTKDIVISEHTAVIASLRAEIQMYETNMVELQGLNQVLRDEHQALQIAFASIEEKLRKAQVISYSNILVLVNQ</sequence>
<name>A0A8S1AW44_ARCPL</name>
<proteinExistence type="predicted"/>
<dbReference type="GO" id="GO:0043495">
    <property type="term" value="F:protein-membrane adaptor activity"/>
    <property type="evidence" value="ECO:0007669"/>
    <property type="project" value="TreeGrafter"/>
</dbReference>
<dbReference type="SUPFAM" id="SSF57997">
    <property type="entry name" value="Tropomyosin"/>
    <property type="match status" value="1"/>
</dbReference>
<dbReference type="AlphaFoldDB" id="A0A8S1AW44"/>
<feature type="coiled-coil region" evidence="1">
    <location>
        <begin position="125"/>
        <end position="173"/>
    </location>
</feature>
<dbReference type="InterPro" id="IPR013923">
    <property type="entry name" value="Autophagy-rel_prot_16_dom"/>
</dbReference>
<protein>
    <recommendedName>
        <fullName evidence="2">Autophagy-related protein 16 domain-containing protein</fullName>
    </recommendedName>
</protein>
<dbReference type="GO" id="GO:0000045">
    <property type="term" value="P:autophagosome assembly"/>
    <property type="evidence" value="ECO:0007669"/>
    <property type="project" value="InterPro"/>
</dbReference>
<dbReference type="Proteomes" id="UP000494256">
    <property type="component" value="Unassembled WGS sequence"/>
</dbReference>
<evidence type="ECO:0000256" key="1">
    <source>
        <dbReference type="SAM" id="Coils"/>
    </source>
</evidence>
<dbReference type="OrthoDB" id="5571754at2759"/>
<dbReference type="PANTHER" id="PTHR19878:SF8">
    <property type="entry name" value="AUTOPHAGY-RELATED 16, ISOFORM F"/>
    <property type="match status" value="1"/>
</dbReference>
<comment type="caution">
    <text evidence="3">The sequence shown here is derived from an EMBL/GenBank/DDBJ whole genome shotgun (WGS) entry which is preliminary data.</text>
</comment>
<organism evidence="3 4">
    <name type="scientific">Arctia plantaginis</name>
    <name type="common">Wood tiger moth</name>
    <name type="synonym">Phalaena plantaginis</name>
    <dbReference type="NCBI Taxonomy" id="874455"/>
    <lineage>
        <taxon>Eukaryota</taxon>
        <taxon>Metazoa</taxon>
        <taxon>Ecdysozoa</taxon>
        <taxon>Arthropoda</taxon>
        <taxon>Hexapoda</taxon>
        <taxon>Insecta</taxon>
        <taxon>Pterygota</taxon>
        <taxon>Neoptera</taxon>
        <taxon>Endopterygota</taxon>
        <taxon>Lepidoptera</taxon>
        <taxon>Glossata</taxon>
        <taxon>Ditrysia</taxon>
        <taxon>Noctuoidea</taxon>
        <taxon>Erebidae</taxon>
        <taxon>Arctiinae</taxon>
        <taxon>Arctia</taxon>
    </lineage>
</organism>
<dbReference type="Pfam" id="PF08614">
    <property type="entry name" value="ATG16"/>
    <property type="match status" value="1"/>
</dbReference>
<gene>
    <name evidence="3" type="ORF">APLA_LOCUS13240</name>
</gene>